<proteinExistence type="predicted"/>
<sequence>MSWFSILPANLTIVETWIIRFFLLLGIITIGPWVAFLVYDMILYVFRAVAYEIPYYGGRARGRRRPRAPSLIERPNGRRRTFSISGGSGSGSASDDRGGLKRRSLDEVESSGDEVDVTEEESRAIRSTDLWDAGTDSRFRSGADAIKTDTTKKRR</sequence>
<feature type="compositionally biased region" description="Basic and acidic residues" evidence="1">
    <location>
        <begin position="94"/>
        <end position="106"/>
    </location>
</feature>
<keyword evidence="4" id="KW-1185">Reference proteome</keyword>
<feature type="compositionally biased region" description="Acidic residues" evidence="1">
    <location>
        <begin position="107"/>
        <end position="119"/>
    </location>
</feature>
<dbReference type="EMBL" id="JASNWA010000011">
    <property type="protein sequence ID" value="KAK3167229.1"/>
    <property type="molecule type" value="Genomic_DNA"/>
</dbReference>
<evidence type="ECO:0000313" key="3">
    <source>
        <dbReference type="EMBL" id="KAK3167229.1"/>
    </source>
</evidence>
<evidence type="ECO:0000256" key="2">
    <source>
        <dbReference type="SAM" id="Phobius"/>
    </source>
</evidence>
<evidence type="ECO:0000313" key="4">
    <source>
        <dbReference type="Proteomes" id="UP001276659"/>
    </source>
</evidence>
<dbReference type="AlphaFoldDB" id="A0AAE0DF80"/>
<name>A0AAE0DF80_9LECA</name>
<feature type="region of interest" description="Disordered" evidence="1">
    <location>
        <begin position="59"/>
        <end position="155"/>
    </location>
</feature>
<gene>
    <name evidence="3" type="ORF">OEA41_010355</name>
</gene>
<comment type="caution">
    <text evidence="3">The sequence shown here is derived from an EMBL/GenBank/DDBJ whole genome shotgun (WGS) entry which is preliminary data.</text>
</comment>
<evidence type="ECO:0000256" key="1">
    <source>
        <dbReference type="SAM" id="MobiDB-lite"/>
    </source>
</evidence>
<keyword evidence="2" id="KW-0472">Membrane</keyword>
<keyword evidence="2" id="KW-0812">Transmembrane</keyword>
<protein>
    <submittedName>
        <fullName evidence="3">Uncharacterized protein</fullName>
    </submittedName>
</protein>
<feature type="transmembrane region" description="Helical" evidence="2">
    <location>
        <begin position="17"/>
        <end position="39"/>
    </location>
</feature>
<feature type="compositionally biased region" description="Basic and acidic residues" evidence="1">
    <location>
        <begin position="135"/>
        <end position="155"/>
    </location>
</feature>
<dbReference type="Proteomes" id="UP001276659">
    <property type="component" value="Unassembled WGS sequence"/>
</dbReference>
<keyword evidence="2" id="KW-1133">Transmembrane helix</keyword>
<accession>A0AAE0DF80</accession>
<organism evidence="3 4">
    <name type="scientific">Lepraria neglecta</name>
    <dbReference type="NCBI Taxonomy" id="209136"/>
    <lineage>
        <taxon>Eukaryota</taxon>
        <taxon>Fungi</taxon>
        <taxon>Dikarya</taxon>
        <taxon>Ascomycota</taxon>
        <taxon>Pezizomycotina</taxon>
        <taxon>Lecanoromycetes</taxon>
        <taxon>OSLEUM clade</taxon>
        <taxon>Lecanoromycetidae</taxon>
        <taxon>Lecanorales</taxon>
        <taxon>Lecanorineae</taxon>
        <taxon>Stereocaulaceae</taxon>
        <taxon>Lepraria</taxon>
    </lineage>
</organism>
<reference evidence="3" key="1">
    <citation type="submission" date="2022-11" db="EMBL/GenBank/DDBJ databases">
        <title>Chromosomal genome sequence assembly and mating type (MAT) locus characterization of the leprose asexual lichenized fungus Lepraria neglecta (Nyl.) Erichsen.</title>
        <authorList>
            <person name="Allen J.L."/>
            <person name="Pfeffer B."/>
        </authorList>
    </citation>
    <scope>NUCLEOTIDE SEQUENCE</scope>
    <source>
        <strain evidence="3">Allen 5258</strain>
    </source>
</reference>